<dbReference type="OrthoDB" id="196021at2759"/>
<dbReference type="Proteomes" id="UP001165122">
    <property type="component" value="Unassembled WGS sequence"/>
</dbReference>
<keyword evidence="2" id="KW-0472">Membrane</keyword>
<evidence type="ECO:0000256" key="2">
    <source>
        <dbReference type="SAM" id="Phobius"/>
    </source>
</evidence>
<evidence type="ECO:0000256" key="1">
    <source>
        <dbReference type="SAM" id="MobiDB-lite"/>
    </source>
</evidence>
<name>A0A9W7L182_9STRA</name>
<keyword evidence="4" id="KW-1185">Reference proteome</keyword>
<evidence type="ECO:0000313" key="3">
    <source>
        <dbReference type="EMBL" id="GMI18471.1"/>
    </source>
</evidence>
<proteinExistence type="predicted"/>
<feature type="compositionally biased region" description="Polar residues" evidence="1">
    <location>
        <begin position="1"/>
        <end position="13"/>
    </location>
</feature>
<protein>
    <submittedName>
        <fullName evidence="3">Uncharacterized protein</fullName>
    </submittedName>
</protein>
<feature type="transmembrane region" description="Helical" evidence="2">
    <location>
        <begin position="183"/>
        <end position="201"/>
    </location>
</feature>
<gene>
    <name evidence="3" type="ORF">TrLO_g1177</name>
</gene>
<dbReference type="AlphaFoldDB" id="A0A9W7L182"/>
<feature type="region of interest" description="Disordered" evidence="1">
    <location>
        <begin position="1"/>
        <end position="48"/>
    </location>
</feature>
<reference evidence="4" key="1">
    <citation type="journal article" date="2023" name="Commun. Biol.">
        <title>Genome analysis of Parmales, the sister group of diatoms, reveals the evolutionary specialization of diatoms from phago-mixotrophs to photoautotrophs.</title>
        <authorList>
            <person name="Ban H."/>
            <person name="Sato S."/>
            <person name="Yoshikawa S."/>
            <person name="Yamada K."/>
            <person name="Nakamura Y."/>
            <person name="Ichinomiya M."/>
            <person name="Sato N."/>
            <person name="Blanc-Mathieu R."/>
            <person name="Endo H."/>
            <person name="Kuwata A."/>
            <person name="Ogata H."/>
        </authorList>
    </citation>
    <scope>NUCLEOTIDE SEQUENCE [LARGE SCALE GENOMIC DNA]</scope>
    <source>
        <strain evidence="4">NIES 3700</strain>
    </source>
</reference>
<comment type="caution">
    <text evidence="3">The sequence shown here is derived from an EMBL/GenBank/DDBJ whole genome shotgun (WGS) entry which is preliminary data.</text>
</comment>
<feature type="transmembrane region" description="Helical" evidence="2">
    <location>
        <begin position="292"/>
        <end position="313"/>
    </location>
</feature>
<keyword evidence="2" id="KW-1133">Transmembrane helix</keyword>
<feature type="transmembrane region" description="Helical" evidence="2">
    <location>
        <begin position="221"/>
        <end position="241"/>
    </location>
</feature>
<keyword evidence="2" id="KW-0812">Transmembrane</keyword>
<evidence type="ECO:0000313" key="4">
    <source>
        <dbReference type="Proteomes" id="UP001165122"/>
    </source>
</evidence>
<accession>A0A9W7L182</accession>
<sequence length="370" mass="42658">MADSLPDSSQPLMNVTDDKTPGDPETTPISPSSSEIGSEGTADIKTRRVSPSDVLIIDGASSTHSGSQDDDVVDESSITDRQRALKKIGEFMSRTLLPDTISISRFNLTFPPSHVKPIKFFLTTYLLILFSHWWICQNPSWGQNKYYTLERFYLYDFNEVLLDSLWFFILGRYWSRKGVDSPLFIFSTLFGQWFFAILDTFDWAKYSLSKYDIMCRWPWQLFLFTGFIILLVTFLTCLHILRAFHDKILLGRLFEIFLCICVFVLPIAADSSTHYHHWFTAWFIGQHANQKYWWSIACSALLWGGYINGIASWGRGAMLGCKEGFWMTVGSQWCSFMECYFDVDDDITDDSIPIPIPNFIPDDWRNCSAN</sequence>
<dbReference type="EMBL" id="BRXW01000335">
    <property type="protein sequence ID" value="GMI18471.1"/>
    <property type="molecule type" value="Genomic_DNA"/>
</dbReference>
<organism evidence="3 4">
    <name type="scientific">Triparma laevis f. longispina</name>
    <dbReference type="NCBI Taxonomy" id="1714387"/>
    <lineage>
        <taxon>Eukaryota</taxon>
        <taxon>Sar</taxon>
        <taxon>Stramenopiles</taxon>
        <taxon>Ochrophyta</taxon>
        <taxon>Bolidophyceae</taxon>
        <taxon>Parmales</taxon>
        <taxon>Triparmaceae</taxon>
        <taxon>Triparma</taxon>
    </lineage>
</organism>
<feature type="transmembrane region" description="Helical" evidence="2">
    <location>
        <begin position="253"/>
        <end position="272"/>
    </location>
</feature>
<feature type="compositionally biased region" description="Low complexity" evidence="1">
    <location>
        <begin position="24"/>
        <end position="41"/>
    </location>
</feature>